<comment type="subcellular location">
    <subcellularLocation>
        <location evidence="1">Nucleus</location>
    </subcellularLocation>
</comment>
<feature type="domain" description="Homologous-pairing protein 2 winged helix" evidence="7">
    <location>
        <begin position="15"/>
        <end position="72"/>
    </location>
</feature>
<name>A0A4P9Y8T7_9FUNG</name>
<evidence type="ECO:0000256" key="3">
    <source>
        <dbReference type="ARBA" id="ARBA00023172"/>
    </source>
</evidence>
<reference evidence="9" key="1">
    <citation type="journal article" date="2018" name="Nat. Microbiol.">
        <title>Leveraging single-cell genomics to expand the fungal tree of life.</title>
        <authorList>
            <person name="Ahrendt S.R."/>
            <person name="Quandt C.A."/>
            <person name="Ciobanu D."/>
            <person name="Clum A."/>
            <person name="Salamov A."/>
            <person name="Andreopoulos B."/>
            <person name="Cheng J.F."/>
            <person name="Woyke T."/>
            <person name="Pelin A."/>
            <person name="Henrissat B."/>
            <person name="Reynolds N.K."/>
            <person name="Benny G.L."/>
            <person name="Smith M.E."/>
            <person name="James T.Y."/>
            <person name="Grigoriev I.V."/>
        </authorList>
    </citation>
    <scope>NUCLEOTIDE SEQUENCE [LARGE SCALE GENOMIC DNA]</scope>
</reference>
<dbReference type="GO" id="GO:0000709">
    <property type="term" value="P:meiotic joint molecule formation"/>
    <property type="evidence" value="ECO:0007669"/>
    <property type="project" value="TreeGrafter"/>
</dbReference>
<keyword evidence="6" id="KW-0175">Coiled coil</keyword>
<dbReference type="GO" id="GO:0010774">
    <property type="term" value="P:meiotic strand invasion involved in reciprocal meiotic recombination"/>
    <property type="evidence" value="ECO:0007669"/>
    <property type="project" value="TreeGrafter"/>
</dbReference>
<dbReference type="Gene3D" id="1.10.10.10">
    <property type="entry name" value="Winged helix-like DNA-binding domain superfamily/Winged helix DNA-binding domain"/>
    <property type="match status" value="1"/>
</dbReference>
<keyword evidence="3" id="KW-0233">DNA recombination</keyword>
<evidence type="ECO:0000313" key="8">
    <source>
        <dbReference type="EMBL" id="RKP15224.1"/>
    </source>
</evidence>
<feature type="coiled-coil region" evidence="6">
    <location>
        <begin position="122"/>
        <end position="149"/>
    </location>
</feature>
<dbReference type="EMBL" id="KZ987748">
    <property type="protein sequence ID" value="RKP15224.1"/>
    <property type="molecule type" value="Genomic_DNA"/>
</dbReference>
<gene>
    <name evidence="8" type="ORF">BJ684DRAFT_18443</name>
</gene>
<dbReference type="GO" id="GO:0120230">
    <property type="term" value="F:recombinase activator activity"/>
    <property type="evidence" value="ECO:0007669"/>
    <property type="project" value="TreeGrafter"/>
</dbReference>
<keyword evidence="4" id="KW-0539">Nucleus</keyword>
<proteinExistence type="inferred from homology"/>
<dbReference type="Pfam" id="PF07106">
    <property type="entry name" value="WHD_TBPIP"/>
    <property type="match status" value="1"/>
</dbReference>
<evidence type="ECO:0000256" key="2">
    <source>
        <dbReference type="ARBA" id="ARBA00007922"/>
    </source>
</evidence>
<dbReference type="GO" id="GO:0007129">
    <property type="term" value="P:homologous chromosome pairing at meiosis"/>
    <property type="evidence" value="ECO:0007669"/>
    <property type="project" value="TreeGrafter"/>
</dbReference>
<dbReference type="Proteomes" id="UP000267251">
    <property type="component" value="Unassembled WGS sequence"/>
</dbReference>
<dbReference type="GO" id="GO:0003690">
    <property type="term" value="F:double-stranded DNA binding"/>
    <property type="evidence" value="ECO:0007669"/>
    <property type="project" value="TreeGrafter"/>
</dbReference>
<accession>A0A4P9Y8T7</accession>
<keyword evidence="9" id="KW-1185">Reference proteome</keyword>
<dbReference type="PANTHER" id="PTHR15938">
    <property type="entry name" value="TBP-1 INTERACTING PROTEIN"/>
    <property type="match status" value="1"/>
</dbReference>
<dbReference type="OrthoDB" id="272266at2759"/>
<evidence type="ECO:0000256" key="5">
    <source>
        <dbReference type="ARBA" id="ARBA00023254"/>
    </source>
</evidence>
<dbReference type="InterPro" id="IPR010776">
    <property type="entry name" value="Hop2_WH_dom"/>
</dbReference>
<dbReference type="AlphaFoldDB" id="A0A4P9Y8T7"/>
<evidence type="ECO:0000259" key="7">
    <source>
        <dbReference type="Pfam" id="PF07106"/>
    </source>
</evidence>
<protein>
    <submittedName>
        <fullName evidence="8">Tat binding protein 1-interacting</fullName>
    </submittedName>
</protein>
<sequence length="207" mass="23332">MVASKGRKGPSGSGKAVLEYLRKTNRPYSANDVCMALQGELTKSVVQRALAELTEGQNIQEKKYGKQSIFVIRQDLLDEADPGEMKDLSKQSSVLAESNKQVLSRVRMAQKELNDLKGFVTLEDAASELEQLRNKNEEMETRVSQFQSGKRQVTKADIEKVRKAHAAMQKTMKSRKRLFNDIFDTVTEQMPGKKKDIMEDMGIETSL</sequence>
<organism evidence="8 9">
    <name type="scientific">Piptocephalis cylindrospora</name>
    <dbReference type="NCBI Taxonomy" id="1907219"/>
    <lineage>
        <taxon>Eukaryota</taxon>
        <taxon>Fungi</taxon>
        <taxon>Fungi incertae sedis</taxon>
        <taxon>Zoopagomycota</taxon>
        <taxon>Zoopagomycotina</taxon>
        <taxon>Zoopagomycetes</taxon>
        <taxon>Zoopagales</taxon>
        <taxon>Piptocephalidaceae</taxon>
        <taxon>Piptocephalis</taxon>
    </lineage>
</organism>
<dbReference type="PANTHER" id="PTHR15938:SF0">
    <property type="entry name" value="HOMOLOGOUS-PAIRING PROTEIN 2 HOMOLOG"/>
    <property type="match status" value="1"/>
</dbReference>
<dbReference type="GO" id="GO:0120231">
    <property type="term" value="C:DNA recombinase auxiliary factor complex"/>
    <property type="evidence" value="ECO:0007669"/>
    <property type="project" value="TreeGrafter"/>
</dbReference>
<dbReference type="InterPro" id="IPR036388">
    <property type="entry name" value="WH-like_DNA-bd_sf"/>
</dbReference>
<evidence type="ECO:0000256" key="4">
    <source>
        <dbReference type="ARBA" id="ARBA00023242"/>
    </source>
</evidence>
<evidence type="ECO:0000313" key="9">
    <source>
        <dbReference type="Proteomes" id="UP000267251"/>
    </source>
</evidence>
<evidence type="ECO:0000256" key="1">
    <source>
        <dbReference type="ARBA" id="ARBA00004123"/>
    </source>
</evidence>
<keyword evidence="5" id="KW-0469">Meiosis</keyword>
<evidence type="ECO:0000256" key="6">
    <source>
        <dbReference type="SAM" id="Coils"/>
    </source>
</evidence>
<comment type="similarity">
    <text evidence="2">Belongs to the HOP2 family.</text>
</comment>
<dbReference type="GO" id="GO:0000794">
    <property type="term" value="C:condensed nuclear chromosome"/>
    <property type="evidence" value="ECO:0007669"/>
    <property type="project" value="TreeGrafter"/>
</dbReference>